<organism evidence="1 2">
    <name type="scientific">Scandinavium goeteborgense</name>
    <dbReference type="NCBI Taxonomy" id="1851514"/>
    <lineage>
        <taxon>Bacteria</taxon>
        <taxon>Pseudomonadati</taxon>
        <taxon>Pseudomonadota</taxon>
        <taxon>Gammaproteobacteria</taxon>
        <taxon>Enterobacterales</taxon>
        <taxon>Enterobacteriaceae</taxon>
        <taxon>Scandinavium</taxon>
    </lineage>
</organism>
<dbReference type="RefSeq" id="WP_133460333.1">
    <property type="nucleotide sequence ID" value="NZ_SNVX01000002.1"/>
</dbReference>
<evidence type="ECO:0000313" key="2">
    <source>
        <dbReference type="Proteomes" id="UP000295530"/>
    </source>
</evidence>
<dbReference type="OrthoDB" id="6577511at2"/>
<dbReference type="AlphaFoldDB" id="A0A4R6EMM3"/>
<protein>
    <submittedName>
        <fullName evidence="1">Uncharacterized protein</fullName>
    </submittedName>
</protein>
<keyword evidence="2" id="KW-1185">Reference proteome</keyword>
<name>A0A4R6EMM3_SCAGO</name>
<dbReference type="EMBL" id="SNVX01000002">
    <property type="protein sequence ID" value="TDN60460.1"/>
    <property type="molecule type" value="Genomic_DNA"/>
</dbReference>
<reference evidence="1 2" key="1">
    <citation type="submission" date="2019-03" db="EMBL/GenBank/DDBJ databases">
        <title>Genomic analyses of the natural microbiome of Caenorhabditis elegans.</title>
        <authorList>
            <person name="Samuel B."/>
        </authorList>
    </citation>
    <scope>NUCLEOTIDE SEQUENCE [LARGE SCALE GENOMIC DNA]</scope>
    <source>
        <strain evidence="1 2">BIGb0156</strain>
    </source>
</reference>
<comment type="caution">
    <text evidence="1">The sequence shown here is derived from an EMBL/GenBank/DDBJ whole genome shotgun (WGS) entry which is preliminary data.</text>
</comment>
<gene>
    <name evidence="1" type="ORF">EC847_10232</name>
</gene>
<dbReference type="Proteomes" id="UP000295530">
    <property type="component" value="Unassembled WGS sequence"/>
</dbReference>
<proteinExistence type="predicted"/>
<evidence type="ECO:0000313" key="1">
    <source>
        <dbReference type="EMBL" id="TDN60460.1"/>
    </source>
</evidence>
<sequence>MEAPAVWTHPLLYVDIEPQTDFAKAAAHCEKLAAGALDTEHLPTQHELYQRLHECLTQLQPTLLEPIDENQMAQFTVSTLPRTRPAMDTESELLCEYCLALSHLLSGNPLSISVEETLQGLLYELTAFMTDTMLAPRWLSTPQGLQPIT</sequence>
<accession>A0A4R6EMM3</accession>